<dbReference type="Proteomes" id="UP000799640">
    <property type="component" value="Unassembled WGS sequence"/>
</dbReference>
<dbReference type="PRINTS" id="PR00473">
    <property type="entry name" value="GALCTOKINASE"/>
</dbReference>
<keyword evidence="12" id="KW-0753">Steroid metabolism</keyword>
<evidence type="ECO:0000313" key="19">
    <source>
        <dbReference type="EMBL" id="KAF2398267.1"/>
    </source>
</evidence>
<keyword evidence="8" id="KW-0067">ATP-binding</keyword>
<comment type="pathway">
    <text evidence="1">Carbohydrate metabolism; galactose metabolism.</text>
</comment>
<dbReference type="InterPro" id="IPR006204">
    <property type="entry name" value="GHMP_kinase_N_dom"/>
</dbReference>
<evidence type="ECO:0000256" key="7">
    <source>
        <dbReference type="ARBA" id="ARBA00022777"/>
    </source>
</evidence>
<comment type="similarity">
    <text evidence="2">Belongs to the GHMP kinase family. GalK subfamily.</text>
</comment>
<dbReference type="FunFam" id="3.30.70.3170:FF:000002">
    <property type="entry name" value="Galactokinase"/>
    <property type="match status" value="1"/>
</dbReference>
<dbReference type="EC" id="2.7.1.6" evidence="3"/>
<organism evidence="19 20">
    <name type="scientific">Trichodelitschia bisporula</name>
    <dbReference type="NCBI Taxonomy" id="703511"/>
    <lineage>
        <taxon>Eukaryota</taxon>
        <taxon>Fungi</taxon>
        <taxon>Dikarya</taxon>
        <taxon>Ascomycota</taxon>
        <taxon>Pezizomycotina</taxon>
        <taxon>Dothideomycetes</taxon>
        <taxon>Dothideomycetes incertae sedis</taxon>
        <taxon>Phaeotrichales</taxon>
        <taxon>Phaeotrichaceae</taxon>
        <taxon>Trichodelitschia</taxon>
    </lineage>
</organism>
<evidence type="ECO:0000256" key="10">
    <source>
        <dbReference type="ARBA" id="ARBA00023144"/>
    </source>
</evidence>
<dbReference type="GO" id="GO:0005829">
    <property type="term" value="C:cytosol"/>
    <property type="evidence" value="ECO:0007669"/>
    <property type="project" value="TreeGrafter"/>
</dbReference>
<dbReference type="FunFam" id="3.30.230.10:FF:000056">
    <property type="entry name" value="GAL1p Galactokinase"/>
    <property type="match status" value="1"/>
</dbReference>
<dbReference type="Gene3D" id="3.30.70.3170">
    <property type="match status" value="1"/>
</dbReference>
<dbReference type="InterPro" id="IPR000705">
    <property type="entry name" value="Galactokinase"/>
</dbReference>
<comment type="catalytic activity">
    <reaction evidence="15">
        <text>alpha-D-galactose + ATP = alpha-D-galactose 1-phosphate + ADP + H(+)</text>
        <dbReference type="Rhea" id="RHEA:13553"/>
        <dbReference type="ChEBI" id="CHEBI:15378"/>
        <dbReference type="ChEBI" id="CHEBI:28061"/>
        <dbReference type="ChEBI" id="CHEBI:30616"/>
        <dbReference type="ChEBI" id="CHEBI:58336"/>
        <dbReference type="ChEBI" id="CHEBI:456216"/>
        <dbReference type="EC" id="2.7.1.6"/>
    </reaction>
    <physiologicalReaction direction="left-to-right" evidence="15">
        <dbReference type="Rhea" id="RHEA:13554"/>
    </physiologicalReaction>
</comment>
<dbReference type="FunFam" id="1.20.1440.340:FF:000003">
    <property type="entry name" value="GAL1p Galactokinase"/>
    <property type="match status" value="1"/>
</dbReference>
<dbReference type="UniPathway" id="UPA00214"/>
<dbReference type="PANTHER" id="PTHR10457">
    <property type="entry name" value="MEVALONATE KINASE/GALACTOKINASE"/>
    <property type="match status" value="1"/>
</dbReference>
<keyword evidence="10" id="KW-0299">Galactose metabolism</keyword>
<dbReference type="AlphaFoldDB" id="A0A6G1HQZ6"/>
<keyword evidence="12" id="KW-0443">Lipid metabolism</keyword>
<evidence type="ECO:0000256" key="6">
    <source>
        <dbReference type="ARBA" id="ARBA00022741"/>
    </source>
</evidence>
<dbReference type="PRINTS" id="PR00959">
    <property type="entry name" value="MEVGALKINASE"/>
</dbReference>
<evidence type="ECO:0000259" key="18">
    <source>
        <dbReference type="Pfam" id="PF10509"/>
    </source>
</evidence>
<keyword evidence="6" id="KW-0547">Nucleotide-binding</keyword>
<evidence type="ECO:0000256" key="12">
    <source>
        <dbReference type="ARBA" id="ARBA00023221"/>
    </source>
</evidence>
<dbReference type="PROSITE" id="PS00627">
    <property type="entry name" value="GHMP_KINASES_ATP"/>
    <property type="match status" value="1"/>
</dbReference>
<dbReference type="SUPFAM" id="SSF55060">
    <property type="entry name" value="GHMP Kinase, C-terminal domain"/>
    <property type="match status" value="1"/>
</dbReference>
<accession>A0A6G1HQZ6</accession>
<dbReference type="Gene3D" id="3.30.230.10">
    <property type="match status" value="1"/>
</dbReference>
<dbReference type="GO" id="GO:0016126">
    <property type="term" value="P:sterol biosynthetic process"/>
    <property type="evidence" value="ECO:0007669"/>
    <property type="project" value="UniProtKB-KW"/>
</dbReference>
<dbReference type="Pfam" id="PF10509">
    <property type="entry name" value="GalKase_gal_bdg"/>
    <property type="match status" value="1"/>
</dbReference>
<keyword evidence="13" id="KW-0119">Carbohydrate metabolism</keyword>
<name>A0A6G1HQZ6_9PEZI</name>
<keyword evidence="7 19" id="KW-0418">Kinase</keyword>
<protein>
    <recommendedName>
        <fullName evidence="4">Galactokinase</fullName>
        <ecNumber evidence="3">2.7.1.6</ecNumber>
    </recommendedName>
    <alternativeName>
        <fullName evidence="14">Galactose kinase</fullName>
    </alternativeName>
</protein>
<evidence type="ECO:0000256" key="2">
    <source>
        <dbReference type="ARBA" id="ARBA00006566"/>
    </source>
</evidence>
<sequence length="516" mass="56680">MHVPTVTSLDEIYPADALLAQAPRWDGLLESFKAAFDGRKPDFVARSPGRVNLIGEHIDYSQYEVLPMAVTVDVLLAVAARPDVPQQARIANVEEAKFPRREFGFEKGIEIDSETLEWSNYFKCGLRVATELLRRKRGPEFVPVGLDVLVDGSVPSGGGLSSSAAFVCASALAAMRANGEREVDKKELVELAIVSERAVGVQSGGMDQSASVFGERGSALYVSFKPTLQATPVHFPSTDPELVFVVAQSFVAADKHTSAPVHYNLRVVECALAAAFLAKIFRVGDLPSDSTPLGLSLRGFHDAYFEKHEGVKDNTTTPRPQFQAQLDVLLSLVDDYLTQEEGYTREQIAGVLGMSGEELTQCFFTKFPVRAERFMLRQRAQHVFAEAARVLKFRDLLEGSPAEGEGGGEALLKKLGELMNETQESCCVLYECSCAELDELCKLARGAGAYGSRLTGAGWGGCSVHLVPKDKVEKVREVWVERYYRRKWPDITEERLREAIVVSKPGSGSCVYEVEK</sequence>
<keyword evidence="9" id="KW-0756">Sterol biosynthesis</keyword>
<dbReference type="OrthoDB" id="187738at2759"/>
<evidence type="ECO:0000256" key="14">
    <source>
        <dbReference type="ARBA" id="ARBA00029590"/>
    </source>
</evidence>
<keyword evidence="9" id="KW-0444">Lipid biosynthesis</keyword>
<feature type="domain" description="GHMP kinase N-terminal" evidence="16">
    <location>
        <begin position="121"/>
        <end position="214"/>
    </location>
</feature>
<dbReference type="InterPro" id="IPR019741">
    <property type="entry name" value="Galactokinase_CS"/>
</dbReference>
<keyword evidence="11" id="KW-1207">Sterol metabolism</keyword>
<evidence type="ECO:0000256" key="9">
    <source>
        <dbReference type="ARBA" id="ARBA00023011"/>
    </source>
</evidence>
<dbReference type="PROSITE" id="PS00106">
    <property type="entry name" value="GALACTOKINASE"/>
    <property type="match status" value="1"/>
</dbReference>
<keyword evidence="9" id="KW-0752">Steroid biosynthesis</keyword>
<keyword evidence="5" id="KW-0808">Transferase</keyword>
<evidence type="ECO:0000256" key="1">
    <source>
        <dbReference type="ARBA" id="ARBA00004947"/>
    </source>
</evidence>
<dbReference type="InterPro" id="IPR013750">
    <property type="entry name" value="GHMP_kinase_C_dom"/>
</dbReference>
<proteinExistence type="inferred from homology"/>
<evidence type="ECO:0000256" key="13">
    <source>
        <dbReference type="ARBA" id="ARBA00023277"/>
    </source>
</evidence>
<dbReference type="InterPro" id="IPR014721">
    <property type="entry name" value="Ribsml_uS5_D2-typ_fold_subgr"/>
</dbReference>
<dbReference type="SUPFAM" id="SSF54211">
    <property type="entry name" value="Ribosomal protein S5 domain 2-like"/>
    <property type="match status" value="1"/>
</dbReference>
<feature type="domain" description="Galactokinase N-terminal" evidence="18">
    <location>
        <begin position="30"/>
        <end position="79"/>
    </location>
</feature>
<dbReference type="NCBIfam" id="TIGR00131">
    <property type="entry name" value="gal_kin"/>
    <property type="match status" value="1"/>
</dbReference>
<dbReference type="InterPro" id="IPR019539">
    <property type="entry name" value="GalKase_N"/>
</dbReference>
<evidence type="ECO:0000256" key="3">
    <source>
        <dbReference type="ARBA" id="ARBA00012315"/>
    </source>
</evidence>
<dbReference type="InterPro" id="IPR020568">
    <property type="entry name" value="Ribosomal_Su5_D2-typ_SF"/>
</dbReference>
<evidence type="ECO:0000256" key="15">
    <source>
        <dbReference type="ARBA" id="ARBA00049538"/>
    </source>
</evidence>
<dbReference type="InterPro" id="IPR036554">
    <property type="entry name" value="GHMP_kinase_C_sf"/>
</dbReference>
<evidence type="ECO:0000313" key="20">
    <source>
        <dbReference type="Proteomes" id="UP000799640"/>
    </source>
</evidence>
<gene>
    <name evidence="19" type="ORF">EJ06DRAFT_496820</name>
</gene>
<evidence type="ECO:0000259" key="16">
    <source>
        <dbReference type="Pfam" id="PF00288"/>
    </source>
</evidence>
<dbReference type="PIRSF" id="PIRSF000530">
    <property type="entry name" value="Galactokinase"/>
    <property type="match status" value="1"/>
</dbReference>
<feature type="domain" description="GHMP kinase C-terminal" evidence="17">
    <location>
        <begin position="411"/>
        <end position="484"/>
    </location>
</feature>
<dbReference type="InterPro" id="IPR006206">
    <property type="entry name" value="Mevalonate/galactokinase"/>
</dbReference>
<evidence type="ECO:0000256" key="4">
    <source>
        <dbReference type="ARBA" id="ARBA00019487"/>
    </source>
</evidence>
<evidence type="ECO:0000256" key="11">
    <source>
        <dbReference type="ARBA" id="ARBA00023166"/>
    </source>
</evidence>
<evidence type="ECO:0000256" key="8">
    <source>
        <dbReference type="ARBA" id="ARBA00022840"/>
    </source>
</evidence>
<dbReference type="EMBL" id="ML996700">
    <property type="protein sequence ID" value="KAF2398267.1"/>
    <property type="molecule type" value="Genomic_DNA"/>
</dbReference>
<dbReference type="PANTHER" id="PTHR10457:SF7">
    <property type="entry name" value="GALACTOKINASE-RELATED"/>
    <property type="match status" value="1"/>
</dbReference>
<dbReference type="Pfam" id="PF00288">
    <property type="entry name" value="GHMP_kinases_N"/>
    <property type="match status" value="1"/>
</dbReference>
<dbReference type="InterPro" id="IPR006203">
    <property type="entry name" value="GHMP_knse_ATP-bd_CS"/>
</dbReference>
<dbReference type="GO" id="GO:0004335">
    <property type="term" value="F:galactokinase activity"/>
    <property type="evidence" value="ECO:0007669"/>
    <property type="project" value="UniProtKB-EC"/>
</dbReference>
<reference evidence="19" key="1">
    <citation type="journal article" date="2020" name="Stud. Mycol.">
        <title>101 Dothideomycetes genomes: a test case for predicting lifestyles and emergence of pathogens.</title>
        <authorList>
            <person name="Haridas S."/>
            <person name="Albert R."/>
            <person name="Binder M."/>
            <person name="Bloem J."/>
            <person name="Labutti K."/>
            <person name="Salamov A."/>
            <person name="Andreopoulos B."/>
            <person name="Baker S."/>
            <person name="Barry K."/>
            <person name="Bills G."/>
            <person name="Bluhm B."/>
            <person name="Cannon C."/>
            <person name="Castanera R."/>
            <person name="Culley D."/>
            <person name="Daum C."/>
            <person name="Ezra D."/>
            <person name="Gonzalez J."/>
            <person name="Henrissat B."/>
            <person name="Kuo A."/>
            <person name="Liang C."/>
            <person name="Lipzen A."/>
            <person name="Lutzoni F."/>
            <person name="Magnuson J."/>
            <person name="Mondo S."/>
            <person name="Nolan M."/>
            <person name="Ohm R."/>
            <person name="Pangilinan J."/>
            <person name="Park H.-J."/>
            <person name="Ramirez L."/>
            <person name="Alfaro M."/>
            <person name="Sun H."/>
            <person name="Tritt A."/>
            <person name="Yoshinaga Y."/>
            <person name="Zwiers L.-H."/>
            <person name="Turgeon B."/>
            <person name="Goodwin S."/>
            <person name="Spatafora J."/>
            <person name="Crous P."/>
            <person name="Grigoriev I."/>
        </authorList>
    </citation>
    <scope>NUCLEOTIDE SEQUENCE</scope>
    <source>
        <strain evidence="19">CBS 262.69</strain>
    </source>
</reference>
<dbReference type="GO" id="GO:0000411">
    <property type="term" value="P:positive regulation of transcription by galactose"/>
    <property type="evidence" value="ECO:0007669"/>
    <property type="project" value="UniProtKB-ARBA"/>
</dbReference>
<evidence type="ECO:0000259" key="17">
    <source>
        <dbReference type="Pfam" id="PF08544"/>
    </source>
</evidence>
<dbReference type="Gene3D" id="1.20.1440.340">
    <property type="match status" value="1"/>
</dbReference>
<evidence type="ECO:0000256" key="5">
    <source>
        <dbReference type="ARBA" id="ARBA00022679"/>
    </source>
</evidence>
<keyword evidence="20" id="KW-1185">Reference proteome</keyword>
<dbReference type="GO" id="GO:0006012">
    <property type="term" value="P:galactose metabolic process"/>
    <property type="evidence" value="ECO:0007669"/>
    <property type="project" value="UniProtKB-UniPathway"/>
</dbReference>
<dbReference type="GO" id="GO:0005524">
    <property type="term" value="F:ATP binding"/>
    <property type="evidence" value="ECO:0007669"/>
    <property type="project" value="UniProtKB-KW"/>
</dbReference>
<dbReference type="Pfam" id="PF08544">
    <property type="entry name" value="GHMP_kinases_C"/>
    <property type="match status" value="1"/>
</dbReference>